<dbReference type="EMBL" id="CAJJDP010000109">
    <property type="protein sequence ID" value="CAD8195680.1"/>
    <property type="molecule type" value="Genomic_DNA"/>
</dbReference>
<protein>
    <submittedName>
        <fullName evidence="1">Uncharacterized protein</fullName>
    </submittedName>
</protein>
<sequence length="102" mass="11652">MYVVISIKLLVVKNIYNLLMAANSERCTYINNQCKPSYAKLRNIEITARQLSNECHWNSNVMRCLDCSSQCKSNITEVVIVIESSISKTTQAIIMLIMVYIN</sequence>
<gene>
    <name evidence="1" type="ORF">POCTA_138.1.T1090197</name>
</gene>
<evidence type="ECO:0000313" key="2">
    <source>
        <dbReference type="Proteomes" id="UP000683925"/>
    </source>
</evidence>
<dbReference type="AlphaFoldDB" id="A0A8S1X4G6"/>
<evidence type="ECO:0000313" key="1">
    <source>
        <dbReference type="EMBL" id="CAD8195680.1"/>
    </source>
</evidence>
<reference evidence="1" key="1">
    <citation type="submission" date="2021-01" db="EMBL/GenBank/DDBJ databases">
        <authorList>
            <consortium name="Genoscope - CEA"/>
            <person name="William W."/>
        </authorList>
    </citation>
    <scope>NUCLEOTIDE SEQUENCE</scope>
</reference>
<keyword evidence="2" id="KW-1185">Reference proteome</keyword>
<name>A0A8S1X4G6_PAROT</name>
<organism evidence="1 2">
    <name type="scientific">Paramecium octaurelia</name>
    <dbReference type="NCBI Taxonomy" id="43137"/>
    <lineage>
        <taxon>Eukaryota</taxon>
        <taxon>Sar</taxon>
        <taxon>Alveolata</taxon>
        <taxon>Ciliophora</taxon>
        <taxon>Intramacronucleata</taxon>
        <taxon>Oligohymenophorea</taxon>
        <taxon>Peniculida</taxon>
        <taxon>Parameciidae</taxon>
        <taxon>Paramecium</taxon>
    </lineage>
</organism>
<proteinExistence type="predicted"/>
<accession>A0A8S1X4G6</accession>
<dbReference type="Proteomes" id="UP000683925">
    <property type="component" value="Unassembled WGS sequence"/>
</dbReference>
<comment type="caution">
    <text evidence="1">The sequence shown here is derived from an EMBL/GenBank/DDBJ whole genome shotgun (WGS) entry which is preliminary data.</text>
</comment>